<evidence type="ECO:0000313" key="3">
    <source>
        <dbReference type="Proteomes" id="UP000192366"/>
    </source>
</evidence>
<feature type="non-terminal residue" evidence="2">
    <location>
        <position position="1"/>
    </location>
</feature>
<keyword evidence="3" id="KW-1185">Reference proteome</keyword>
<dbReference type="GO" id="GO:0004519">
    <property type="term" value="F:endonuclease activity"/>
    <property type="evidence" value="ECO:0007669"/>
    <property type="project" value="UniProtKB-KW"/>
</dbReference>
<evidence type="ECO:0000256" key="1">
    <source>
        <dbReference type="SAM" id="MobiDB-lite"/>
    </source>
</evidence>
<name>A0A1W9YWS8_MYCBA</name>
<gene>
    <name evidence="2" type="ORF">BST17_14625</name>
</gene>
<dbReference type="AlphaFoldDB" id="A0A1W9YWS8"/>
<sequence length="105" mass="11592">RIHHLIKTFHCGPGGWTESQHPDGTVTLTAPTGRTYTTTPGGSLFFPQLGIATAELPTIDMPPPNPHRNLAAPRRSRTRAQNRAYRIAHERALNRAHIDADPPPF</sequence>
<organism evidence="2 3">
    <name type="scientific">Mycolicibacterium bacteremicum</name>
    <name type="common">Mycobacterium bacteremicum</name>
    <dbReference type="NCBI Taxonomy" id="564198"/>
    <lineage>
        <taxon>Bacteria</taxon>
        <taxon>Bacillati</taxon>
        <taxon>Actinomycetota</taxon>
        <taxon>Actinomycetes</taxon>
        <taxon>Mycobacteriales</taxon>
        <taxon>Mycobacteriaceae</taxon>
        <taxon>Mycolicibacterium</taxon>
    </lineage>
</organism>
<reference evidence="2 3" key="1">
    <citation type="submission" date="2017-02" db="EMBL/GenBank/DDBJ databases">
        <title>The new phylogeny of genus Mycobacterium.</title>
        <authorList>
            <person name="Tortoli E."/>
            <person name="Trovato A."/>
            <person name="Cirillo D.M."/>
        </authorList>
    </citation>
    <scope>NUCLEOTIDE SEQUENCE [LARGE SCALE GENOMIC DNA]</scope>
    <source>
        <strain evidence="2 3">DSM 45578</strain>
    </source>
</reference>
<evidence type="ECO:0000313" key="2">
    <source>
        <dbReference type="EMBL" id="ORA04505.1"/>
    </source>
</evidence>
<comment type="caution">
    <text evidence="2">The sequence shown here is derived from an EMBL/GenBank/DDBJ whole genome shotgun (WGS) entry which is preliminary data.</text>
</comment>
<dbReference type="EMBL" id="MVHJ01000010">
    <property type="protein sequence ID" value="ORA04505.1"/>
    <property type="molecule type" value="Genomic_DNA"/>
</dbReference>
<keyword evidence="2" id="KW-0540">Nuclease</keyword>
<proteinExistence type="predicted"/>
<feature type="region of interest" description="Disordered" evidence="1">
    <location>
        <begin position="56"/>
        <end position="81"/>
    </location>
</feature>
<keyword evidence="2" id="KW-0378">Hydrolase</keyword>
<accession>A0A1W9YWS8</accession>
<dbReference type="Proteomes" id="UP000192366">
    <property type="component" value="Unassembled WGS sequence"/>
</dbReference>
<protein>
    <submittedName>
        <fullName evidence="2">HNH endonuclease</fullName>
    </submittedName>
</protein>
<keyword evidence="2" id="KW-0255">Endonuclease</keyword>